<accession>A0ABW4I9Q4</accession>
<gene>
    <name evidence="8" type="ORF">ACFSAH_04590</name>
</gene>
<evidence type="ECO:0000313" key="8">
    <source>
        <dbReference type="EMBL" id="MFD1629142.1"/>
    </source>
</evidence>
<evidence type="ECO:0000256" key="4">
    <source>
        <dbReference type="ARBA" id="ARBA00022801"/>
    </source>
</evidence>
<feature type="chain" id="PRO_5045693893" evidence="6">
    <location>
        <begin position="20"/>
        <end position="185"/>
    </location>
</feature>
<evidence type="ECO:0000256" key="3">
    <source>
        <dbReference type="ARBA" id="ARBA00022729"/>
    </source>
</evidence>
<protein>
    <submittedName>
        <fullName evidence="8">C40 family peptidase</fullName>
    </submittedName>
</protein>
<dbReference type="InterPro" id="IPR000064">
    <property type="entry name" value="NLP_P60_dom"/>
</dbReference>
<dbReference type="InterPro" id="IPR052062">
    <property type="entry name" value="Murein_DD/LD_carboxypeptidase"/>
</dbReference>
<proteinExistence type="inferred from homology"/>
<keyword evidence="5" id="KW-0788">Thiol protease</keyword>
<dbReference type="PROSITE" id="PS51935">
    <property type="entry name" value="NLPC_P60"/>
    <property type="match status" value="1"/>
</dbReference>
<dbReference type="InterPro" id="IPR038765">
    <property type="entry name" value="Papain-like_cys_pep_sf"/>
</dbReference>
<evidence type="ECO:0000259" key="7">
    <source>
        <dbReference type="PROSITE" id="PS51935"/>
    </source>
</evidence>
<dbReference type="RefSeq" id="WP_379661522.1">
    <property type="nucleotide sequence ID" value="NZ_JBHUDG010000003.1"/>
</dbReference>
<comment type="similarity">
    <text evidence="1">Belongs to the peptidase C40 family.</text>
</comment>
<dbReference type="SUPFAM" id="SSF54001">
    <property type="entry name" value="Cysteine proteinases"/>
    <property type="match status" value="1"/>
</dbReference>
<feature type="domain" description="NlpC/P60" evidence="7">
    <location>
        <begin position="57"/>
        <end position="179"/>
    </location>
</feature>
<reference evidence="9" key="1">
    <citation type="journal article" date="2019" name="Int. J. Syst. Evol. Microbiol.">
        <title>The Global Catalogue of Microorganisms (GCM) 10K type strain sequencing project: providing services to taxonomists for standard genome sequencing and annotation.</title>
        <authorList>
            <consortium name="The Broad Institute Genomics Platform"/>
            <consortium name="The Broad Institute Genome Sequencing Center for Infectious Disease"/>
            <person name="Wu L."/>
            <person name="Ma J."/>
        </authorList>
    </citation>
    <scope>NUCLEOTIDE SEQUENCE [LARGE SCALE GENOMIC DNA]</scope>
    <source>
        <strain evidence="9">CCUG 53762</strain>
    </source>
</reference>
<dbReference type="PANTHER" id="PTHR47360">
    <property type="entry name" value="MUREIN DD-ENDOPEPTIDASE MEPS/MUREIN LD-CARBOXYPEPTIDASE"/>
    <property type="match status" value="1"/>
</dbReference>
<dbReference type="Pfam" id="PF00877">
    <property type="entry name" value="NLPC_P60"/>
    <property type="match status" value="1"/>
</dbReference>
<evidence type="ECO:0000256" key="1">
    <source>
        <dbReference type="ARBA" id="ARBA00007074"/>
    </source>
</evidence>
<evidence type="ECO:0000256" key="2">
    <source>
        <dbReference type="ARBA" id="ARBA00022670"/>
    </source>
</evidence>
<dbReference type="Gene3D" id="3.90.1720.10">
    <property type="entry name" value="endopeptidase domain like (from Nostoc punctiforme)"/>
    <property type="match status" value="1"/>
</dbReference>
<evidence type="ECO:0000313" key="9">
    <source>
        <dbReference type="Proteomes" id="UP001597118"/>
    </source>
</evidence>
<keyword evidence="9" id="KW-1185">Reference proteome</keyword>
<comment type="caution">
    <text evidence="8">The sequence shown here is derived from an EMBL/GenBank/DDBJ whole genome shotgun (WGS) entry which is preliminary data.</text>
</comment>
<sequence length="185" mass="20593">MKKVIIFTLLVSLTLAGKAQSSKTTSSPSTSSKTETSDPDNLASQFFSQVMGVAISATSNTKMYQFIYDWLGTPYRFGGNTKKGIDCSGFTKAMYDKVFNTTLLRNSRDIFSMTNPLSKDELKVGDLVFFKIKSKSITHVGVYLGDNRFAHASSSRGVVISDLNEPYYSRYFYKGGRITESLKEE</sequence>
<keyword evidence="2" id="KW-0645">Protease</keyword>
<organism evidence="8 9">
    <name type="scientific">Pseudopedobacter beijingensis</name>
    <dbReference type="NCBI Taxonomy" id="1207056"/>
    <lineage>
        <taxon>Bacteria</taxon>
        <taxon>Pseudomonadati</taxon>
        <taxon>Bacteroidota</taxon>
        <taxon>Sphingobacteriia</taxon>
        <taxon>Sphingobacteriales</taxon>
        <taxon>Sphingobacteriaceae</taxon>
        <taxon>Pseudopedobacter</taxon>
    </lineage>
</organism>
<dbReference type="EMBL" id="JBHUDG010000003">
    <property type="protein sequence ID" value="MFD1629142.1"/>
    <property type="molecule type" value="Genomic_DNA"/>
</dbReference>
<evidence type="ECO:0000256" key="5">
    <source>
        <dbReference type="ARBA" id="ARBA00022807"/>
    </source>
</evidence>
<evidence type="ECO:0000256" key="6">
    <source>
        <dbReference type="SAM" id="SignalP"/>
    </source>
</evidence>
<feature type="signal peptide" evidence="6">
    <location>
        <begin position="1"/>
        <end position="19"/>
    </location>
</feature>
<dbReference type="Proteomes" id="UP001597118">
    <property type="component" value="Unassembled WGS sequence"/>
</dbReference>
<dbReference type="PANTHER" id="PTHR47360:SF1">
    <property type="entry name" value="ENDOPEPTIDASE NLPC-RELATED"/>
    <property type="match status" value="1"/>
</dbReference>
<keyword evidence="3 6" id="KW-0732">Signal</keyword>
<name>A0ABW4I9Q4_9SPHI</name>
<keyword evidence="4" id="KW-0378">Hydrolase</keyword>